<dbReference type="EMBL" id="FOJT01000002">
    <property type="protein sequence ID" value="SFA92562.1"/>
    <property type="molecule type" value="Genomic_DNA"/>
</dbReference>
<evidence type="ECO:0000256" key="1">
    <source>
        <dbReference type="ARBA" id="ARBA00008791"/>
    </source>
</evidence>
<dbReference type="Pfam" id="PF00582">
    <property type="entry name" value="Usp"/>
    <property type="match status" value="1"/>
</dbReference>
<dbReference type="PANTHER" id="PTHR46268:SF6">
    <property type="entry name" value="UNIVERSAL STRESS PROTEIN UP12"/>
    <property type="match status" value="1"/>
</dbReference>
<comment type="similarity">
    <text evidence="1">Belongs to the universal stress protein A family.</text>
</comment>
<gene>
    <name evidence="3" type="ORF">SAMN05660845_1012</name>
</gene>
<proteinExistence type="inferred from homology"/>
<dbReference type="RefSeq" id="WP_091474592.1">
    <property type="nucleotide sequence ID" value="NZ_FOJT01000002.1"/>
</dbReference>
<dbReference type="OrthoDB" id="9788959at2"/>
<dbReference type="AlphaFoldDB" id="A0A1I0WUW1"/>
<evidence type="ECO:0000313" key="3">
    <source>
        <dbReference type="EMBL" id="SFA92562.1"/>
    </source>
</evidence>
<evidence type="ECO:0000259" key="2">
    <source>
        <dbReference type="Pfam" id="PF00582"/>
    </source>
</evidence>
<dbReference type="CDD" id="cd00293">
    <property type="entry name" value="USP-like"/>
    <property type="match status" value="1"/>
</dbReference>
<accession>A0A1I0WUW1</accession>
<protein>
    <submittedName>
        <fullName evidence="3">Nucleotide-binding universal stress protein, UspA family</fullName>
    </submittedName>
</protein>
<reference evidence="4" key="1">
    <citation type="submission" date="2016-10" db="EMBL/GenBank/DDBJ databases">
        <authorList>
            <person name="Varghese N."/>
            <person name="Submissions S."/>
        </authorList>
    </citation>
    <scope>NUCLEOTIDE SEQUENCE [LARGE SCALE GENOMIC DNA]</scope>
    <source>
        <strain evidence="4">DSM 21789</strain>
    </source>
</reference>
<evidence type="ECO:0000313" key="4">
    <source>
        <dbReference type="Proteomes" id="UP000199604"/>
    </source>
</evidence>
<dbReference type="Proteomes" id="UP000199604">
    <property type="component" value="Unassembled WGS sequence"/>
</dbReference>
<dbReference type="SUPFAM" id="SSF52402">
    <property type="entry name" value="Adenine nucleotide alpha hydrolases-like"/>
    <property type="match status" value="1"/>
</dbReference>
<dbReference type="PANTHER" id="PTHR46268">
    <property type="entry name" value="STRESS RESPONSE PROTEIN NHAX"/>
    <property type="match status" value="1"/>
</dbReference>
<name>A0A1I0WUW1_9FLAO</name>
<dbReference type="InterPro" id="IPR006016">
    <property type="entry name" value="UspA"/>
</dbReference>
<keyword evidence="4" id="KW-1185">Reference proteome</keyword>
<dbReference type="PRINTS" id="PR01438">
    <property type="entry name" value="UNVRSLSTRESS"/>
</dbReference>
<feature type="domain" description="UspA" evidence="2">
    <location>
        <begin position="1"/>
        <end position="144"/>
    </location>
</feature>
<organism evidence="3 4">
    <name type="scientific">Flavobacterium swingsii</name>
    <dbReference type="NCBI Taxonomy" id="498292"/>
    <lineage>
        <taxon>Bacteria</taxon>
        <taxon>Pseudomonadati</taxon>
        <taxon>Bacteroidota</taxon>
        <taxon>Flavobacteriia</taxon>
        <taxon>Flavobacteriales</taxon>
        <taxon>Flavobacteriaceae</taxon>
        <taxon>Flavobacterium</taxon>
    </lineage>
</organism>
<dbReference type="InterPro" id="IPR006015">
    <property type="entry name" value="Universal_stress_UspA"/>
</dbReference>
<dbReference type="Gene3D" id="3.40.50.12370">
    <property type="match status" value="1"/>
</dbReference>
<sequence length="286" mass="32464">MQRILVTTDFSANSKKAIRFAIQLASQTNIELLFYNVVVGVSIPSAFSNLHYTPFDALEVKKHQKKLEKFIETIYKDSNLTPINYKCVCELGNGIGNKIISYAKESKADFICVSARGAGVLNKLFGTTSSHLITDSPIPVFVIPNNYRIQPIKTICYASDIENIDMEIREVIALATSVKAKVKVLHYDYAVHLKGDKEKLNALALKYETDDINFHYRKTNPISPLNDQLREGILVMKPSLVVLFTKQNRSWFDRLFEPTTSTDMSFNAKTPLLVFRKKTNKMDTIR</sequence>
<dbReference type="STRING" id="498292.SAMN05660845_1012"/>